<accession>A0A381S167</accession>
<name>A0A381S167_9ZZZZ</name>
<sequence>MMKGLIFSTTLVLIVAFKGISYGNKEDISQCHAQIKPLHLERERVAQLDGMWGLFEKNRELQSNSVTAINLDRKVNSIIFHLEYLCETLNGIPMNEVARYVRDGINKYGEDSFRKELIILGKSEAEITIWFEFTYFSLKNEERSLNLNTVFESIKNSAPFISSYVSLAQKINRREIDDSIVKNVSELSSKIELFFETDNYMNQALTENKNIPYVDINESSGGS</sequence>
<reference evidence="1" key="1">
    <citation type="submission" date="2018-05" db="EMBL/GenBank/DDBJ databases">
        <authorList>
            <person name="Lanie J.A."/>
            <person name="Ng W.-L."/>
            <person name="Kazmierczak K.M."/>
            <person name="Andrzejewski T.M."/>
            <person name="Davidsen T.M."/>
            <person name="Wayne K.J."/>
            <person name="Tettelin H."/>
            <person name="Glass J.I."/>
            <person name="Rusch D."/>
            <person name="Podicherti R."/>
            <person name="Tsui H.-C.T."/>
            <person name="Winkler M.E."/>
        </authorList>
    </citation>
    <scope>NUCLEOTIDE SEQUENCE</scope>
</reference>
<organism evidence="1">
    <name type="scientific">marine metagenome</name>
    <dbReference type="NCBI Taxonomy" id="408172"/>
    <lineage>
        <taxon>unclassified sequences</taxon>
        <taxon>metagenomes</taxon>
        <taxon>ecological metagenomes</taxon>
    </lineage>
</organism>
<gene>
    <name evidence="1" type="ORF">METZ01_LOCUS50676</name>
</gene>
<proteinExistence type="predicted"/>
<dbReference type="EMBL" id="UINC01002544">
    <property type="protein sequence ID" value="SUZ97822.1"/>
    <property type="molecule type" value="Genomic_DNA"/>
</dbReference>
<protein>
    <submittedName>
        <fullName evidence="1">Uncharacterized protein</fullName>
    </submittedName>
</protein>
<dbReference type="AlphaFoldDB" id="A0A381S167"/>
<evidence type="ECO:0000313" key="1">
    <source>
        <dbReference type="EMBL" id="SUZ97822.1"/>
    </source>
</evidence>